<dbReference type="PRINTS" id="PR01438">
    <property type="entry name" value="UNVRSLSTRESS"/>
</dbReference>
<gene>
    <name evidence="2" type="ORF">OCTVUL_1B002105</name>
</gene>
<dbReference type="CDD" id="cd23659">
    <property type="entry name" value="USP_At3g01520-like"/>
    <property type="match status" value="1"/>
</dbReference>
<keyword evidence="3" id="KW-1185">Reference proteome</keyword>
<dbReference type="Pfam" id="PF00582">
    <property type="entry name" value="Usp"/>
    <property type="match status" value="1"/>
</dbReference>
<dbReference type="SUPFAM" id="SSF52402">
    <property type="entry name" value="Adenine nucleotide alpha hydrolases-like"/>
    <property type="match status" value="1"/>
</dbReference>
<dbReference type="InterPro" id="IPR006015">
    <property type="entry name" value="Universal_stress_UspA"/>
</dbReference>
<accession>A0AA36F2J9</accession>
<dbReference type="InterPro" id="IPR014729">
    <property type="entry name" value="Rossmann-like_a/b/a_fold"/>
</dbReference>
<proteinExistence type="predicted"/>
<dbReference type="PANTHER" id="PTHR46989">
    <property type="entry name" value="USP DOMAIN-CONTAINING PROTEIN"/>
    <property type="match status" value="1"/>
</dbReference>
<dbReference type="InterPro" id="IPR006016">
    <property type="entry name" value="UspA"/>
</dbReference>
<dbReference type="AlphaFoldDB" id="A0AA36F2J9"/>
<sequence>MANKFQPKFPKDTVLIAVNDSSYADYAVSWYCQHIHRDGNEVILVHCMDSSDTSDASVRLGREEQMLELEKGFIDKMSTYGVDATIRQISGKPGEAICKAAEEECATVIITGTRGLGKLKRAFLGSVSDYIVHHATVPVLVCKSGDDKEKDGDDEKKDRR</sequence>
<feature type="domain" description="UspA" evidence="1">
    <location>
        <begin position="13"/>
        <end position="143"/>
    </location>
</feature>
<evidence type="ECO:0000259" key="1">
    <source>
        <dbReference type="Pfam" id="PF00582"/>
    </source>
</evidence>
<organism evidence="2 3">
    <name type="scientific">Octopus vulgaris</name>
    <name type="common">Common octopus</name>
    <dbReference type="NCBI Taxonomy" id="6645"/>
    <lineage>
        <taxon>Eukaryota</taxon>
        <taxon>Metazoa</taxon>
        <taxon>Spiralia</taxon>
        <taxon>Lophotrochozoa</taxon>
        <taxon>Mollusca</taxon>
        <taxon>Cephalopoda</taxon>
        <taxon>Coleoidea</taxon>
        <taxon>Octopodiformes</taxon>
        <taxon>Octopoda</taxon>
        <taxon>Incirrata</taxon>
        <taxon>Octopodidae</taxon>
        <taxon>Octopus</taxon>
    </lineage>
</organism>
<dbReference type="EMBL" id="OX597817">
    <property type="protein sequence ID" value="CAI9722152.1"/>
    <property type="molecule type" value="Genomic_DNA"/>
</dbReference>
<evidence type="ECO:0000313" key="2">
    <source>
        <dbReference type="EMBL" id="CAI9722152.1"/>
    </source>
</evidence>
<protein>
    <submittedName>
        <fullName evidence="2">Stress Slr1101-like isoform X2</fullName>
    </submittedName>
</protein>
<dbReference type="Gene3D" id="3.40.50.620">
    <property type="entry name" value="HUPs"/>
    <property type="match status" value="1"/>
</dbReference>
<dbReference type="Proteomes" id="UP001162480">
    <property type="component" value="Chromosome 4"/>
</dbReference>
<evidence type="ECO:0000313" key="3">
    <source>
        <dbReference type="Proteomes" id="UP001162480"/>
    </source>
</evidence>
<name>A0AA36F2J9_OCTVU</name>
<reference evidence="2" key="1">
    <citation type="submission" date="2023-08" db="EMBL/GenBank/DDBJ databases">
        <authorList>
            <person name="Alioto T."/>
            <person name="Alioto T."/>
            <person name="Gomez Garrido J."/>
        </authorList>
    </citation>
    <scope>NUCLEOTIDE SEQUENCE</scope>
</reference>
<dbReference type="PANTHER" id="PTHR46989:SF3">
    <property type="entry name" value="USPA DOMAIN-CONTAINING PROTEIN"/>
    <property type="match status" value="1"/>
</dbReference>